<dbReference type="InterPro" id="IPR001789">
    <property type="entry name" value="Sig_transdc_resp-reg_receiver"/>
</dbReference>
<organism evidence="5 6">
    <name type="scientific">Dunaliella salina</name>
    <name type="common">Green alga</name>
    <name type="synonym">Protococcus salinus</name>
    <dbReference type="NCBI Taxonomy" id="3046"/>
    <lineage>
        <taxon>Eukaryota</taxon>
        <taxon>Viridiplantae</taxon>
        <taxon>Chlorophyta</taxon>
        <taxon>core chlorophytes</taxon>
        <taxon>Chlorophyceae</taxon>
        <taxon>CS clade</taxon>
        <taxon>Chlamydomonadales</taxon>
        <taxon>Dunaliellaceae</taxon>
        <taxon>Dunaliella</taxon>
    </lineage>
</organism>
<keyword evidence="6" id="KW-1185">Reference proteome</keyword>
<feature type="compositionally biased region" description="Low complexity" evidence="3">
    <location>
        <begin position="449"/>
        <end position="475"/>
    </location>
</feature>
<keyword evidence="1" id="KW-0902">Two-component regulatory system</keyword>
<dbReference type="SUPFAM" id="SSF52172">
    <property type="entry name" value="CheY-like"/>
    <property type="match status" value="1"/>
</dbReference>
<feature type="region of interest" description="Disordered" evidence="3">
    <location>
        <begin position="449"/>
        <end position="476"/>
    </location>
</feature>
<feature type="region of interest" description="Disordered" evidence="3">
    <location>
        <begin position="165"/>
        <end position="201"/>
    </location>
</feature>
<feature type="compositionally biased region" description="Pro residues" evidence="3">
    <location>
        <begin position="339"/>
        <end position="348"/>
    </location>
</feature>
<evidence type="ECO:0000256" key="3">
    <source>
        <dbReference type="SAM" id="MobiDB-lite"/>
    </source>
</evidence>
<evidence type="ECO:0000313" key="6">
    <source>
        <dbReference type="Proteomes" id="UP000815325"/>
    </source>
</evidence>
<reference evidence="5" key="1">
    <citation type="submission" date="2017-08" db="EMBL/GenBank/DDBJ databases">
        <authorList>
            <person name="Polle J.E."/>
            <person name="Barry K."/>
            <person name="Cushman J."/>
            <person name="Schmutz J."/>
            <person name="Tran D."/>
            <person name="Hathwaick L.T."/>
            <person name="Yim W.C."/>
            <person name="Jenkins J."/>
            <person name="Mckie-Krisberg Z.M."/>
            <person name="Prochnik S."/>
            <person name="Lindquist E."/>
            <person name="Dockter R.B."/>
            <person name="Adam C."/>
            <person name="Molina H."/>
            <person name="Bunkerborg J."/>
            <person name="Jin E."/>
            <person name="Buchheim M."/>
            <person name="Magnuson J."/>
        </authorList>
    </citation>
    <scope>NUCLEOTIDE SEQUENCE</scope>
    <source>
        <strain evidence="5">CCAP 19/18</strain>
    </source>
</reference>
<feature type="domain" description="Response regulatory" evidence="4">
    <location>
        <begin position="27"/>
        <end position="158"/>
    </location>
</feature>
<dbReference type="InterPro" id="IPR045279">
    <property type="entry name" value="ARR-like"/>
</dbReference>
<accession>A0ABQ7GZ50</accession>
<feature type="compositionally biased region" description="Polar residues" evidence="3">
    <location>
        <begin position="188"/>
        <end position="197"/>
    </location>
</feature>
<comment type="caution">
    <text evidence="5">The sequence shown here is derived from an EMBL/GenBank/DDBJ whole genome shotgun (WGS) entry which is preliminary data.</text>
</comment>
<dbReference type="EMBL" id="MU069530">
    <property type="protein sequence ID" value="KAF5839874.1"/>
    <property type="molecule type" value="Genomic_DNA"/>
</dbReference>
<sequence length="495" mass="52410">MKQHSRRSPLLTIEMLHFTSDFPRGLRVLVVDPDAHFRVQSEHQLRQCAYSVTTTGSVSEAVALLRSVQQQQQPGSSNGGAISFGPFDVMLVEARLLLDHVSHHSRKLVKLCRTLPFILMSASPSPDEVMLGIKLGASEVLEKPLCQLKLKNIWQHTVRRMMMAGGLSNNNSSKKSPSALGSGRASAPCTSRSSQDIPTAPCSLLGSPGSDDAVGVPAAWAEDEEPMLAVPHSPLTDGLFSSPAASSASHDFLMEPPYPQDFQAAGGVCQGPYASSLSHHAGALPTANCAWSALPDRQQQQQRRSVEQTPFLRGASPDTSITSHNSHQQQASAVASAAPLPPPPPPPEMQSARGGQLDLPPPPPLCAPGMPWCPPAEPLPPGTEWGMPMNPMAVAPGICPPIFPEPAMGAPVFPTPSCAPQSHQYLDSTNTALMPLPMHLLSAACDGPGAAPADPLEGPGCSQKQQHQQQQQHSSCEAGIGIGDSKLFSRCVPEL</sequence>
<name>A0ABQ7GZ50_DUNSA</name>
<dbReference type="Proteomes" id="UP000815325">
    <property type="component" value="Unassembled WGS sequence"/>
</dbReference>
<evidence type="ECO:0000313" key="5">
    <source>
        <dbReference type="EMBL" id="KAF5839874.1"/>
    </source>
</evidence>
<dbReference type="Gene3D" id="3.40.50.2300">
    <property type="match status" value="1"/>
</dbReference>
<evidence type="ECO:0000256" key="1">
    <source>
        <dbReference type="ARBA" id="ARBA00023012"/>
    </source>
</evidence>
<feature type="compositionally biased region" description="Low complexity" evidence="3">
    <location>
        <begin position="326"/>
        <end position="338"/>
    </location>
</feature>
<protein>
    <recommendedName>
        <fullName evidence="4">Response regulatory domain-containing protein</fullName>
    </recommendedName>
</protein>
<gene>
    <name evidence="5" type="ORF">DUNSADRAFT_18417</name>
</gene>
<dbReference type="InterPro" id="IPR011006">
    <property type="entry name" value="CheY-like_superfamily"/>
</dbReference>
<feature type="compositionally biased region" description="Low complexity" evidence="3">
    <location>
        <begin position="168"/>
        <end position="178"/>
    </location>
</feature>
<dbReference type="PANTHER" id="PTHR43874">
    <property type="entry name" value="TWO-COMPONENT RESPONSE REGULATOR"/>
    <property type="match status" value="1"/>
</dbReference>
<proteinExistence type="predicted"/>
<evidence type="ECO:0000259" key="4">
    <source>
        <dbReference type="PROSITE" id="PS50110"/>
    </source>
</evidence>
<evidence type="ECO:0000256" key="2">
    <source>
        <dbReference type="PROSITE-ProRule" id="PRU00169"/>
    </source>
</evidence>
<dbReference type="PROSITE" id="PS50110">
    <property type="entry name" value="RESPONSE_REGULATORY"/>
    <property type="match status" value="1"/>
</dbReference>
<dbReference type="PANTHER" id="PTHR43874:SF7">
    <property type="entry name" value="TWO-COMPONENT RESPONSE REGULATOR ARR10"/>
    <property type="match status" value="1"/>
</dbReference>
<feature type="region of interest" description="Disordered" evidence="3">
    <location>
        <begin position="294"/>
        <end position="357"/>
    </location>
</feature>
<comment type="caution">
    <text evidence="2">Lacks conserved residue(s) required for the propagation of feature annotation.</text>
</comment>